<feature type="signal peptide" evidence="2">
    <location>
        <begin position="1"/>
        <end position="23"/>
    </location>
</feature>
<accession>A0ABD2KVW8</accession>
<keyword evidence="2" id="KW-0732">Signal</keyword>
<keyword evidence="4" id="KW-1185">Reference proteome</keyword>
<dbReference type="AlphaFoldDB" id="A0ABD2KVW8"/>
<reference evidence="3 4" key="1">
    <citation type="submission" date="2024-10" db="EMBL/GenBank/DDBJ databases">
        <authorList>
            <person name="Kim D."/>
        </authorList>
    </citation>
    <scope>NUCLEOTIDE SEQUENCE [LARGE SCALE GENOMIC DNA]</scope>
    <source>
        <strain evidence="3">BH-2024</strain>
    </source>
</reference>
<feature type="region of interest" description="Disordered" evidence="1">
    <location>
        <begin position="245"/>
        <end position="405"/>
    </location>
</feature>
<comment type="caution">
    <text evidence="3">The sequence shown here is derived from an EMBL/GenBank/DDBJ whole genome shotgun (WGS) entry which is preliminary data.</text>
</comment>
<dbReference type="EMBL" id="JBICBT010000626">
    <property type="protein sequence ID" value="KAL3107092.1"/>
    <property type="molecule type" value="Genomic_DNA"/>
</dbReference>
<feature type="compositionally biased region" description="Basic and acidic residues" evidence="1">
    <location>
        <begin position="325"/>
        <end position="337"/>
    </location>
</feature>
<protein>
    <submittedName>
        <fullName evidence="3">Uncharacterized protein</fullName>
    </submittedName>
</protein>
<evidence type="ECO:0000256" key="1">
    <source>
        <dbReference type="SAM" id="MobiDB-lite"/>
    </source>
</evidence>
<name>A0ABD2KVW8_9BILA</name>
<sequence>MFPHNLAFFGALSLFVFVFDCFADNFVVQLKPTLSDGTHIYRVAVTCQNKFTETKRSEKTMDKAMDNYDQIEYELEKCPVDLRIFVQIINENSIVWEKHFKKTIIREEVNRATQQIAFGNYFKLAILPSLANSNGIYRVLINCAGRGLAEFTSFTQSEMVVVMNAEEPKCNENKFDISIWKMKKDQIKNKKLMAIETQNKTKKGVEIPTNGTYRFNFENPTLNKLEISNLEEKEKQQKMHRQNVILQNKGAQIEANKEKELPSPNKTPKRKKPSAEATANKERELQQMASQNESPKGTNQKEANNREKKMRQCSNAGGISLQKKTPRESENSEEKQKQISSNFYGNSLFPQNVQNKATGSEWRKEKSQRNGQEATDNKQKQSSPTLFAPQTENSESEERKELERMGRQIAKLRSEVETIKSKMNKMANDFKKTMMEFKDFMERIFDDENEKSEKK</sequence>
<proteinExistence type="predicted"/>
<feature type="chain" id="PRO_5044844158" evidence="2">
    <location>
        <begin position="24"/>
        <end position="455"/>
    </location>
</feature>
<dbReference type="Proteomes" id="UP001620626">
    <property type="component" value="Unassembled WGS sequence"/>
</dbReference>
<evidence type="ECO:0000313" key="4">
    <source>
        <dbReference type="Proteomes" id="UP001620626"/>
    </source>
</evidence>
<feature type="compositionally biased region" description="Basic and acidic residues" evidence="1">
    <location>
        <begin position="396"/>
        <end position="405"/>
    </location>
</feature>
<evidence type="ECO:0000256" key="2">
    <source>
        <dbReference type="SAM" id="SignalP"/>
    </source>
</evidence>
<feature type="compositionally biased region" description="Polar residues" evidence="1">
    <location>
        <begin position="338"/>
        <end position="358"/>
    </location>
</feature>
<evidence type="ECO:0000313" key="3">
    <source>
        <dbReference type="EMBL" id="KAL3107092.1"/>
    </source>
</evidence>
<feature type="compositionally biased region" description="Polar residues" evidence="1">
    <location>
        <begin position="287"/>
        <end position="302"/>
    </location>
</feature>
<feature type="compositionally biased region" description="Polar residues" evidence="1">
    <location>
        <begin position="369"/>
        <end position="391"/>
    </location>
</feature>
<gene>
    <name evidence="3" type="ORF">niasHT_019488</name>
</gene>
<organism evidence="3 4">
    <name type="scientific">Heterodera trifolii</name>
    <dbReference type="NCBI Taxonomy" id="157864"/>
    <lineage>
        <taxon>Eukaryota</taxon>
        <taxon>Metazoa</taxon>
        <taxon>Ecdysozoa</taxon>
        <taxon>Nematoda</taxon>
        <taxon>Chromadorea</taxon>
        <taxon>Rhabditida</taxon>
        <taxon>Tylenchina</taxon>
        <taxon>Tylenchomorpha</taxon>
        <taxon>Tylenchoidea</taxon>
        <taxon>Heteroderidae</taxon>
        <taxon>Heteroderinae</taxon>
        <taxon>Heterodera</taxon>
    </lineage>
</organism>